<evidence type="ECO:0000313" key="2">
    <source>
        <dbReference type="Proteomes" id="UP000070433"/>
    </source>
</evidence>
<dbReference type="EMBL" id="CP010951">
    <property type="protein sequence ID" value="AMO23577.1"/>
    <property type="molecule type" value="Genomic_DNA"/>
</dbReference>
<reference evidence="1 2" key="1">
    <citation type="journal article" date="2014" name="Int. J. Syst. Evol. Microbiol.">
        <title>Ramlibacter solisilvae sp. nov., isolated from forest soil, and emended description of the genus Ramlibacter.</title>
        <authorList>
            <person name="Lee H.J."/>
            <person name="Lee S.H."/>
            <person name="Lee S.S."/>
            <person name="Lee J.S."/>
            <person name="Kim Y."/>
            <person name="Kim S.C."/>
            <person name="Jeon C.O."/>
        </authorList>
    </citation>
    <scope>NUCLEOTIDE SEQUENCE [LARGE SCALE GENOMIC DNA]</scope>
    <source>
        <strain evidence="1 2">5-10</strain>
    </source>
</reference>
<sequence>MAPYTIWCIASAEPALIVEPVAVEATYRELAMPWSYKKKQACVPAIRCGGDSTVGGAAALIARLAMPPPS</sequence>
<name>A0A127JUA2_9BURK</name>
<evidence type="ECO:0000313" key="1">
    <source>
        <dbReference type="EMBL" id="AMO23577.1"/>
    </source>
</evidence>
<organism evidence="1 2">
    <name type="scientific">Ramlibacter tataouinensis</name>
    <dbReference type="NCBI Taxonomy" id="94132"/>
    <lineage>
        <taxon>Bacteria</taxon>
        <taxon>Pseudomonadati</taxon>
        <taxon>Pseudomonadota</taxon>
        <taxon>Betaproteobacteria</taxon>
        <taxon>Burkholderiales</taxon>
        <taxon>Comamonadaceae</taxon>
        <taxon>Ramlibacter</taxon>
    </lineage>
</organism>
<keyword evidence="2" id="KW-1185">Reference proteome</keyword>
<dbReference type="RefSeq" id="WP_061500122.1">
    <property type="nucleotide sequence ID" value="NZ_CP010951.1"/>
</dbReference>
<dbReference type="Proteomes" id="UP000070433">
    <property type="component" value="Chromosome"/>
</dbReference>
<protein>
    <submittedName>
        <fullName evidence="1">Uncharacterized protein</fullName>
    </submittedName>
</protein>
<dbReference type="AlphaFoldDB" id="A0A127JUA2"/>
<gene>
    <name evidence="1" type="ORF">UC35_12600</name>
</gene>
<proteinExistence type="predicted"/>
<accession>A0A127JUA2</accession>